<name>A0AA86V565_9EUKA</name>
<protein>
    <submittedName>
        <fullName evidence="3">Hypothetical_protein</fullName>
    </submittedName>
</protein>
<comment type="caution">
    <text evidence="2">The sequence shown here is derived from an EMBL/GenBank/DDBJ whole genome shotgun (WGS) entry which is preliminary data.</text>
</comment>
<evidence type="ECO:0000256" key="1">
    <source>
        <dbReference type="SAM" id="Phobius"/>
    </source>
</evidence>
<keyword evidence="1" id="KW-0472">Membrane</keyword>
<keyword evidence="1" id="KW-0812">Transmembrane</keyword>
<dbReference type="Proteomes" id="UP001642409">
    <property type="component" value="Unassembled WGS sequence"/>
</dbReference>
<evidence type="ECO:0000313" key="3">
    <source>
        <dbReference type="EMBL" id="CAL6012673.1"/>
    </source>
</evidence>
<keyword evidence="4" id="KW-1185">Reference proteome</keyword>
<reference evidence="3 4" key="2">
    <citation type="submission" date="2024-07" db="EMBL/GenBank/DDBJ databases">
        <authorList>
            <person name="Akdeniz Z."/>
        </authorList>
    </citation>
    <scope>NUCLEOTIDE SEQUENCE [LARGE SCALE GENOMIC DNA]</scope>
</reference>
<feature type="transmembrane region" description="Helical" evidence="1">
    <location>
        <begin position="75"/>
        <end position="102"/>
    </location>
</feature>
<sequence length="171" mass="20498">MSLLQLFQPQYLSNFIFLHIQELKVFLCNLQLVIHQLSQVANFLIFANLELLFYKQYQIQTLMQNLDFFRLQNPVFVVPLNNLRVLLLHTYCVFVGFAQLFWLQFWKVVLLNIGPFVSIGDRQNMEFQKLLLRPLVINFLQFLVQYISILEFALRTRAVLKLLRYFNPIYS</sequence>
<feature type="transmembrane region" description="Helical" evidence="1">
    <location>
        <begin position="135"/>
        <end position="154"/>
    </location>
</feature>
<evidence type="ECO:0000313" key="2">
    <source>
        <dbReference type="EMBL" id="CAI9957148.1"/>
    </source>
</evidence>
<evidence type="ECO:0000313" key="4">
    <source>
        <dbReference type="Proteomes" id="UP001642409"/>
    </source>
</evidence>
<feature type="transmembrane region" description="Helical" evidence="1">
    <location>
        <begin position="33"/>
        <end position="54"/>
    </location>
</feature>
<gene>
    <name evidence="3" type="ORF">HINF_LOCUS23414</name>
    <name evidence="2" type="ORF">HINF_LOCUS44793</name>
</gene>
<dbReference type="EMBL" id="CAXDID020000067">
    <property type="protein sequence ID" value="CAL6012673.1"/>
    <property type="molecule type" value="Genomic_DNA"/>
</dbReference>
<reference evidence="2" key="1">
    <citation type="submission" date="2023-06" db="EMBL/GenBank/DDBJ databases">
        <authorList>
            <person name="Kurt Z."/>
        </authorList>
    </citation>
    <scope>NUCLEOTIDE SEQUENCE</scope>
</reference>
<dbReference type="EMBL" id="CATOUU010000884">
    <property type="protein sequence ID" value="CAI9957148.1"/>
    <property type="molecule type" value="Genomic_DNA"/>
</dbReference>
<keyword evidence="1" id="KW-1133">Transmembrane helix</keyword>
<organism evidence="2">
    <name type="scientific">Hexamita inflata</name>
    <dbReference type="NCBI Taxonomy" id="28002"/>
    <lineage>
        <taxon>Eukaryota</taxon>
        <taxon>Metamonada</taxon>
        <taxon>Diplomonadida</taxon>
        <taxon>Hexamitidae</taxon>
        <taxon>Hexamitinae</taxon>
        <taxon>Hexamita</taxon>
    </lineage>
</organism>
<proteinExistence type="predicted"/>
<dbReference type="AlphaFoldDB" id="A0AA86V565"/>
<accession>A0AA86V565</accession>